<proteinExistence type="inferred from homology"/>
<dbReference type="Gene3D" id="1.25.10.10">
    <property type="entry name" value="Leucine-rich Repeat Variant"/>
    <property type="match status" value="1"/>
</dbReference>
<evidence type="ECO:0000256" key="1">
    <source>
        <dbReference type="ARBA" id="ARBA00008613"/>
    </source>
</evidence>
<keyword evidence="4 5" id="KW-0406">Ion transport</keyword>
<keyword evidence="8" id="KW-1185">Reference proteome</keyword>
<dbReference type="GO" id="GO:0000329">
    <property type="term" value="C:fungal-type vacuole membrane"/>
    <property type="evidence" value="ECO:0007669"/>
    <property type="project" value="TreeGrafter"/>
</dbReference>
<keyword evidence="2 5" id="KW-0813">Transport</keyword>
<dbReference type="AlphaFoldDB" id="A0A8H3IVK5"/>
<comment type="subunit">
    <text evidence="5">V-ATPase is a heteromultimeric enzyme made up of two complexes: the ATP-hydrolytic V1 complex and the proton translocation V0 complex.</text>
</comment>
<evidence type="ECO:0000256" key="4">
    <source>
        <dbReference type="ARBA" id="ARBA00023065"/>
    </source>
</evidence>
<dbReference type="PIRSF" id="PIRSF032184">
    <property type="entry name" value="ATPase_V1_H"/>
    <property type="match status" value="1"/>
</dbReference>
<dbReference type="InterPro" id="IPR016024">
    <property type="entry name" value="ARM-type_fold"/>
</dbReference>
<reference evidence="7" key="1">
    <citation type="submission" date="2021-03" db="EMBL/GenBank/DDBJ databases">
        <authorList>
            <person name="Tagirdzhanova G."/>
        </authorList>
    </citation>
    <scope>NUCLEOTIDE SEQUENCE</scope>
</reference>
<comment type="function">
    <text evidence="5">Subunit of the V1 complex of vacuolar(H+)-ATPase (V-ATPase), a multisubunit enzyme composed of a peripheral complex (V1) that hydrolyzes ATP and a membrane integral complex (V0) that translocates protons. V-ATPase is responsible for acidifying and maintaining the pH of intracellular compartments.</text>
</comment>
<accession>A0A8H3IVK5</accession>
<name>A0A8H3IVK5_9LECA</name>
<dbReference type="GO" id="GO:0046961">
    <property type="term" value="F:proton-transporting ATPase activity, rotational mechanism"/>
    <property type="evidence" value="ECO:0007669"/>
    <property type="project" value="UniProtKB-UniRule"/>
</dbReference>
<dbReference type="GO" id="GO:0000221">
    <property type="term" value="C:vacuolar proton-transporting V-type ATPase, V1 domain"/>
    <property type="evidence" value="ECO:0007669"/>
    <property type="project" value="UniProtKB-UniRule"/>
</dbReference>
<evidence type="ECO:0000256" key="5">
    <source>
        <dbReference type="PIRNR" id="PIRNR032184"/>
    </source>
</evidence>
<evidence type="ECO:0000313" key="7">
    <source>
        <dbReference type="EMBL" id="CAF9935470.1"/>
    </source>
</evidence>
<gene>
    <name evidence="7" type="primary">VMA13</name>
    <name evidence="7" type="ORF">HETSPECPRED_009798</name>
</gene>
<evidence type="ECO:0000256" key="3">
    <source>
        <dbReference type="ARBA" id="ARBA00022781"/>
    </source>
</evidence>
<comment type="similarity">
    <text evidence="1 5">Belongs to the V-ATPase H subunit family.</text>
</comment>
<dbReference type="FunFam" id="1.25.10.10:FF:000326">
    <property type="entry name" value="V-type proton ATPase subunit H"/>
    <property type="match status" value="1"/>
</dbReference>
<feature type="domain" description="ATPase V1 complex subunit H C-terminal" evidence="6">
    <location>
        <begin position="360"/>
        <end position="478"/>
    </location>
</feature>
<dbReference type="Proteomes" id="UP000664521">
    <property type="component" value="Unassembled WGS sequence"/>
</dbReference>
<dbReference type="EMBL" id="CAJPDS010000083">
    <property type="protein sequence ID" value="CAF9935470.1"/>
    <property type="molecule type" value="Genomic_DNA"/>
</dbReference>
<sequence>MSLDPPPYLNSLQNNIRARPIPWEGAVRAGTITDNDLKKIKAVDKVRKEQRKQTVDADTDAYRSLLIGGPHGKSVLESASNRADVIQYMLVLTGDLINDVPSLTPSLLEHSEPYRPFIPLLSQSNNPEDPISLLTSTVLASLLSSAQIQFPKSNVQLDAALPKLYKYLSTLTKSQDSAFQDIAVQEYSALLRTKKARELFWDQREETVSPLMDILRAAVGAGKDSDSTMLSGATSIRGIDAGLSGGVGLQLLYHVLLVIWQLSFEGSLVGTGLEREQEILPLYTQLLRLSPKEKTTRLLLSTLLNLLTPSQNRTTLLPLATTARLPALLTNLKARHLTDPDLLDDLNSLTDLLADYTSSQTTFDEYSAEVLNGHLRWSPPHRDAAFWRENARKILDENQGEIPKKLAEIMGKEWEDDKKVLAIGCNDVGWLVKEVPEHRSQLEKVGLKARVMELMADKDESVRWESLRAVGEWLRYSFD</sequence>
<evidence type="ECO:0000256" key="2">
    <source>
        <dbReference type="ARBA" id="ARBA00022448"/>
    </source>
</evidence>
<dbReference type="InterPro" id="IPR004908">
    <property type="entry name" value="ATPase_V1-cplx_hsu"/>
</dbReference>
<evidence type="ECO:0000313" key="8">
    <source>
        <dbReference type="Proteomes" id="UP000664521"/>
    </source>
</evidence>
<keyword evidence="3 5" id="KW-0375">Hydrogen ion transport</keyword>
<dbReference type="Pfam" id="PF03224">
    <property type="entry name" value="V-ATPase_H_N"/>
    <property type="match status" value="1"/>
</dbReference>
<dbReference type="InterPro" id="IPR011989">
    <property type="entry name" value="ARM-like"/>
</dbReference>
<dbReference type="OrthoDB" id="10263554at2759"/>
<dbReference type="Pfam" id="PF11698">
    <property type="entry name" value="V-ATPase_H_C"/>
    <property type="match status" value="1"/>
</dbReference>
<dbReference type="FunFam" id="1.25.40.150:FF:000002">
    <property type="entry name" value="V-type proton ATPase subunit H"/>
    <property type="match status" value="1"/>
</dbReference>
<dbReference type="Gene3D" id="1.25.40.150">
    <property type="entry name" value="V-type ATPase, subunit H, C-terminal domain"/>
    <property type="match status" value="1"/>
</dbReference>
<dbReference type="PANTHER" id="PTHR10698:SF0">
    <property type="entry name" value="V-TYPE PROTON ATPASE SUBUNIT H"/>
    <property type="match status" value="1"/>
</dbReference>
<evidence type="ECO:0000259" key="6">
    <source>
        <dbReference type="Pfam" id="PF11698"/>
    </source>
</evidence>
<organism evidence="7 8">
    <name type="scientific">Heterodermia speciosa</name>
    <dbReference type="NCBI Taxonomy" id="116794"/>
    <lineage>
        <taxon>Eukaryota</taxon>
        <taxon>Fungi</taxon>
        <taxon>Dikarya</taxon>
        <taxon>Ascomycota</taxon>
        <taxon>Pezizomycotina</taxon>
        <taxon>Lecanoromycetes</taxon>
        <taxon>OSLEUM clade</taxon>
        <taxon>Lecanoromycetidae</taxon>
        <taxon>Caliciales</taxon>
        <taxon>Physciaceae</taxon>
        <taxon>Heterodermia</taxon>
    </lineage>
</organism>
<comment type="caution">
    <text evidence="7">The sequence shown here is derived from an EMBL/GenBank/DDBJ whole genome shotgun (WGS) entry which is preliminary data.</text>
</comment>
<protein>
    <recommendedName>
        <fullName evidence="5">V-type proton ATPase subunit H</fullName>
    </recommendedName>
</protein>
<dbReference type="PANTHER" id="PTHR10698">
    <property type="entry name" value="V-TYPE PROTON ATPASE SUBUNIT H"/>
    <property type="match status" value="1"/>
</dbReference>
<dbReference type="InterPro" id="IPR038497">
    <property type="entry name" value="ATPase_V1-cplx_hsu_C_sf"/>
</dbReference>
<dbReference type="SUPFAM" id="SSF48371">
    <property type="entry name" value="ARM repeat"/>
    <property type="match status" value="1"/>
</dbReference>
<dbReference type="InterPro" id="IPR011987">
    <property type="entry name" value="ATPase_V1-cplx_hsu_C"/>
</dbReference>